<organism evidence="1 2">
    <name type="scientific">Bacillus spongiae</name>
    <dbReference type="NCBI Taxonomy" id="2683610"/>
    <lineage>
        <taxon>Bacteria</taxon>
        <taxon>Bacillati</taxon>
        <taxon>Bacillota</taxon>
        <taxon>Bacilli</taxon>
        <taxon>Bacillales</taxon>
        <taxon>Bacillaceae</taxon>
        <taxon>Bacillus</taxon>
    </lineage>
</organism>
<dbReference type="RefSeq" id="WP_336586525.1">
    <property type="nucleotide sequence ID" value="NZ_JBBAXC010000005.1"/>
</dbReference>
<dbReference type="InterPro" id="IPR046174">
    <property type="entry name" value="DUF6176"/>
</dbReference>
<keyword evidence="2" id="KW-1185">Reference proteome</keyword>
<gene>
    <name evidence="1" type="ORF">WAK64_08215</name>
</gene>
<evidence type="ECO:0000313" key="1">
    <source>
        <dbReference type="EMBL" id="MEI5907039.1"/>
    </source>
</evidence>
<dbReference type="Pfam" id="PF19673">
    <property type="entry name" value="DUF6176"/>
    <property type="match status" value="1"/>
</dbReference>
<reference evidence="1 2" key="1">
    <citation type="journal article" date="2018" name="J. Microbiol.">
        <title>Bacillus spongiae sp. nov., isolated from sponge of Jeju Island.</title>
        <authorList>
            <person name="Lee G.E."/>
            <person name="Im W.T."/>
            <person name="Park J.S."/>
        </authorList>
    </citation>
    <scope>NUCLEOTIDE SEQUENCE [LARGE SCALE GENOMIC DNA]</scope>
    <source>
        <strain evidence="1 2">135PIL107-10</strain>
    </source>
</reference>
<proteinExistence type="predicted"/>
<sequence>MNVELSKFRVKEGKEEKVTEWMDLLNEHMDDVLLTLKDEKMYIETIFREKEETGEYLYWYSVQGENGISVEESHHEIDKQHIAYWIECIDEEYHTSEITTEVVMIPKDLIKQMV</sequence>
<comment type="caution">
    <text evidence="1">The sequence shown here is derived from an EMBL/GenBank/DDBJ whole genome shotgun (WGS) entry which is preliminary data.</text>
</comment>
<dbReference type="Proteomes" id="UP001312865">
    <property type="component" value="Unassembled WGS sequence"/>
</dbReference>
<dbReference type="EMBL" id="JBBAXC010000005">
    <property type="protein sequence ID" value="MEI5907039.1"/>
    <property type="molecule type" value="Genomic_DNA"/>
</dbReference>
<protein>
    <submittedName>
        <fullName evidence="1">DUF6176 family protein</fullName>
    </submittedName>
</protein>
<accession>A0ABU8HD30</accession>
<evidence type="ECO:0000313" key="2">
    <source>
        <dbReference type="Proteomes" id="UP001312865"/>
    </source>
</evidence>
<name>A0ABU8HD30_9BACI</name>